<dbReference type="Gene3D" id="2.70.98.40">
    <property type="entry name" value="Glycoside hydrolase, family 65, N-terminal domain"/>
    <property type="match status" value="1"/>
</dbReference>
<evidence type="ECO:0000256" key="6">
    <source>
        <dbReference type="SAM" id="SignalP"/>
    </source>
</evidence>
<dbReference type="PANTHER" id="PTHR11051">
    <property type="entry name" value="GLYCOSYL HYDROLASE-RELATED"/>
    <property type="match status" value="1"/>
</dbReference>
<keyword evidence="5" id="KW-0325">Glycoprotein</keyword>
<dbReference type="Gene3D" id="1.50.10.10">
    <property type="match status" value="1"/>
</dbReference>
<protein>
    <recommendedName>
        <fullName evidence="3">alpha,alpha-trehalase</fullName>
        <ecNumber evidence="3">3.2.1.28</ecNumber>
    </recommendedName>
</protein>
<dbReference type="FunFam" id="1.50.10.10:FF:000032">
    <property type="entry name" value="Vacuolar acid trehalase"/>
    <property type="match status" value="1"/>
</dbReference>
<keyword evidence="6" id="KW-0732">Signal</keyword>
<feature type="signal peptide" evidence="6">
    <location>
        <begin position="1"/>
        <end position="17"/>
    </location>
</feature>
<dbReference type="InterPro" id="IPR005196">
    <property type="entry name" value="Glyco_hydro_65_N"/>
</dbReference>
<comment type="caution">
    <text evidence="9">The sequence shown here is derived from an EMBL/GenBank/DDBJ whole genome shotgun (WGS) entry which is preliminary data.</text>
</comment>
<feature type="chain" id="PRO_5021956626" description="alpha,alpha-trehalase" evidence="6">
    <location>
        <begin position="18"/>
        <end position="1013"/>
    </location>
</feature>
<dbReference type="InterPro" id="IPR012341">
    <property type="entry name" value="6hp_glycosidase-like_sf"/>
</dbReference>
<evidence type="ECO:0000256" key="5">
    <source>
        <dbReference type="ARBA" id="ARBA00023180"/>
    </source>
</evidence>
<feature type="domain" description="Glycoside hydrolase family 65 central catalytic" evidence="7">
    <location>
        <begin position="403"/>
        <end position="592"/>
    </location>
</feature>
<dbReference type="InterPro" id="IPR008928">
    <property type="entry name" value="6-hairpin_glycosidase_sf"/>
</dbReference>
<organism evidence="9 10">
    <name type="scientific">Lachnellula willkommii</name>
    <dbReference type="NCBI Taxonomy" id="215461"/>
    <lineage>
        <taxon>Eukaryota</taxon>
        <taxon>Fungi</taxon>
        <taxon>Dikarya</taxon>
        <taxon>Ascomycota</taxon>
        <taxon>Pezizomycotina</taxon>
        <taxon>Leotiomycetes</taxon>
        <taxon>Helotiales</taxon>
        <taxon>Lachnaceae</taxon>
        <taxon>Lachnellula</taxon>
    </lineage>
</organism>
<evidence type="ECO:0000259" key="7">
    <source>
        <dbReference type="Pfam" id="PF03632"/>
    </source>
</evidence>
<dbReference type="SUPFAM" id="SSF74650">
    <property type="entry name" value="Galactose mutarotase-like"/>
    <property type="match status" value="1"/>
</dbReference>
<dbReference type="EC" id="3.2.1.28" evidence="3"/>
<dbReference type="SUPFAM" id="SSF48208">
    <property type="entry name" value="Six-hairpin glycosidases"/>
    <property type="match status" value="1"/>
</dbReference>
<dbReference type="InterPro" id="IPR037018">
    <property type="entry name" value="GH65_N"/>
</dbReference>
<dbReference type="GO" id="GO:0005993">
    <property type="term" value="P:trehalose catabolic process"/>
    <property type="evidence" value="ECO:0007669"/>
    <property type="project" value="TreeGrafter"/>
</dbReference>
<evidence type="ECO:0000256" key="3">
    <source>
        <dbReference type="ARBA" id="ARBA00012757"/>
    </source>
</evidence>
<dbReference type="InterPro" id="IPR011013">
    <property type="entry name" value="Gal_mutarotase_sf_dom"/>
</dbReference>
<proteinExistence type="inferred from homology"/>
<dbReference type="Pfam" id="PF03636">
    <property type="entry name" value="Glyco_hydro_65N"/>
    <property type="match status" value="1"/>
</dbReference>
<evidence type="ECO:0000256" key="1">
    <source>
        <dbReference type="ARBA" id="ARBA00001576"/>
    </source>
</evidence>
<name>A0A559M4Q1_9HELO</name>
<dbReference type="Proteomes" id="UP000315522">
    <property type="component" value="Unassembled WGS sequence"/>
</dbReference>
<sequence length="1013" mass="109622">MQLLFLLSLFCASLTAAQTDFSVTGSGIYEWNQSEWSLTATKYIPGQYQSRLSLANGYVGASLAAAGPFFETDVNQTDAQGTQPTNGCKSIEMAAKSFFLVTYADAYLSGPLFNTRISFSTISGFYDVQPNGTGTNYPWLNQYGWESFTSGIPHPTAIIFAFGDNYLDATVSNTTISNFASKISFKTGVGEWSYTWSPDNGTSFNVSYATIFSRERPNVIAVKASITPSADVSGTVTDLLDGRSAARSYLDTKGLDTNGTTIHTSVHPNGLANITAYIVSGANFSNSYTDSSSRSLAQGPYISPNDTTIGQTFNINLKKGEAATFYKYVGAASNDKFSDASSVASEAQTTAQKDGWDILLQEHIAAWAEIMTGDSVDDFTDPVTGELPEDINVQILHIGSVANVYYLLQNLQPDGSDLNDNSVAVGGLVSDSYAGLVFWDADYWMSPGLNLAFPGWAKQISNFRVKQHQQALDNAAFNGYPNGSALYSWTAGRYGNCTGTGPCVDYEYHINYDIAFNLFQQYNITKNETWFDDGPRQVIESVAIMTGHLLQYNDTTKSYWLHNMTDPDEYANNVDNGAFTIASVAELLKQANWLKVAQGQPINETWQNQLENIEYPIAASNITLEYQTMNDSVAVKQADVVLLTYPLDYGQDYTAEDKLLDLDYYANKQSPNGPAMTYSVFAIDANALSISGCSAYTYTLNNYLPYLRAPFFQFSEQAVDDVSLNGDTNPAFPFLTGHGGADQVVPFGFLGLRTDQPVLFINPSLPPQIPHVRVRTFYYAGATLSATLNNTHTTITRSVTPPSAGVADFYSNTTFPLTVGTPDSPGTTDYSLAINQTLTIPNRLYWQNTTDANNLLQCLPATSTDPYAAGQFPVAAIDGASATRWQPSTNESSSLLVNMTSIPASPVSSLFFDWGARPPKNAAVYLGNSTDGAIIYGDEIIITVNDISPSLPYNAGEAAESSLDVVPVVGNTTTITVAGGAWSGDYARLVIEGCWEGDGDGATVGEFVLIRGS</sequence>
<comment type="catalytic activity">
    <reaction evidence="1">
        <text>alpha,alpha-trehalose + H2O = alpha-D-glucose + beta-D-glucose</text>
        <dbReference type="Rhea" id="RHEA:32675"/>
        <dbReference type="ChEBI" id="CHEBI:15377"/>
        <dbReference type="ChEBI" id="CHEBI:15903"/>
        <dbReference type="ChEBI" id="CHEBI:16551"/>
        <dbReference type="ChEBI" id="CHEBI:17925"/>
        <dbReference type="EC" id="3.2.1.28"/>
    </reaction>
</comment>
<dbReference type="GO" id="GO:0004555">
    <property type="term" value="F:alpha,alpha-trehalase activity"/>
    <property type="evidence" value="ECO:0007669"/>
    <property type="project" value="UniProtKB-EC"/>
</dbReference>
<accession>A0A559M4Q1</accession>
<comment type="similarity">
    <text evidence="2">Belongs to the glycosyl hydrolase 65 family.</text>
</comment>
<dbReference type="Gene3D" id="2.60.420.10">
    <property type="entry name" value="Maltose phosphorylase, domain 3"/>
    <property type="match status" value="1"/>
</dbReference>
<evidence type="ECO:0000313" key="9">
    <source>
        <dbReference type="EMBL" id="TVY87932.1"/>
    </source>
</evidence>
<reference evidence="9 10" key="1">
    <citation type="submission" date="2018-05" db="EMBL/GenBank/DDBJ databases">
        <title>Genome sequencing and assembly of the regulated plant pathogen Lachnellula willkommii and related sister species for the development of diagnostic species identification markers.</title>
        <authorList>
            <person name="Giroux E."/>
            <person name="Bilodeau G."/>
        </authorList>
    </citation>
    <scope>NUCLEOTIDE SEQUENCE [LARGE SCALE GENOMIC DNA]</scope>
    <source>
        <strain evidence="9 10">CBS 172.35</strain>
    </source>
</reference>
<dbReference type="GO" id="GO:0030246">
    <property type="term" value="F:carbohydrate binding"/>
    <property type="evidence" value="ECO:0007669"/>
    <property type="project" value="InterPro"/>
</dbReference>
<dbReference type="Pfam" id="PF03632">
    <property type="entry name" value="Glyco_hydro_65m"/>
    <property type="match status" value="1"/>
</dbReference>
<keyword evidence="10" id="KW-1185">Reference proteome</keyword>
<dbReference type="InterPro" id="IPR005195">
    <property type="entry name" value="Glyco_hydro_65_M"/>
</dbReference>
<feature type="domain" description="Glycoside hydrolase family 65 N-terminal" evidence="8">
    <location>
        <begin position="46"/>
        <end position="334"/>
    </location>
</feature>
<evidence type="ECO:0000256" key="4">
    <source>
        <dbReference type="ARBA" id="ARBA00022801"/>
    </source>
</evidence>
<dbReference type="EMBL" id="QGML01002054">
    <property type="protein sequence ID" value="TVY87932.1"/>
    <property type="molecule type" value="Genomic_DNA"/>
</dbReference>
<dbReference type="AlphaFoldDB" id="A0A559M4Q1"/>
<dbReference type="GO" id="GO:0009277">
    <property type="term" value="C:fungal-type cell wall"/>
    <property type="evidence" value="ECO:0007669"/>
    <property type="project" value="TreeGrafter"/>
</dbReference>
<evidence type="ECO:0000313" key="10">
    <source>
        <dbReference type="Proteomes" id="UP000315522"/>
    </source>
</evidence>
<gene>
    <name evidence="9" type="primary">treA_0</name>
    <name evidence="9" type="ORF">LAWI1_G006677</name>
</gene>
<dbReference type="PANTHER" id="PTHR11051:SF8">
    <property type="entry name" value="PROTEIN-GLUCOSYLGALACTOSYLHYDROXYLYSINE GLUCOSIDASE"/>
    <property type="match status" value="1"/>
</dbReference>
<keyword evidence="4" id="KW-0378">Hydrolase</keyword>
<evidence type="ECO:0000256" key="2">
    <source>
        <dbReference type="ARBA" id="ARBA00006768"/>
    </source>
</evidence>
<evidence type="ECO:0000259" key="8">
    <source>
        <dbReference type="Pfam" id="PF03636"/>
    </source>
</evidence>